<feature type="coiled-coil region" evidence="1">
    <location>
        <begin position="27"/>
        <end position="54"/>
    </location>
</feature>
<dbReference type="OrthoDB" id="2454201at2"/>
<evidence type="ECO:0000313" key="2">
    <source>
        <dbReference type="EMBL" id="SNZ03214.1"/>
    </source>
</evidence>
<sequence>MSLASINSQIRNTEQSISNLHTQVGLKQDEIDRLNRAIAEIESLQGDYEESRRHWQDVQLSAGTWKGELADKFEAFRDGELAASFRDVSEAEVERVLDELQQAKSLLVAEVDNCQMQIAYKQSSLDRLHADKRQEMKS</sequence>
<dbReference type="AlphaFoldDB" id="A0A285N167"/>
<dbReference type="InterPro" id="IPR031681">
    <property type="entry name" value="YwqH-like"/>
</dbReference>
<dbReference type="RefSeq" id="WP_097038601.1">
    <property type="nucleotide sequence ID" value="NZ_OBEK01000001.1"/>
</dbReference>
<protein>
    <submittedName>
        <fullName evidence="2">Uncharacterized protein</fullName>
    </submittedName>
</protein>
<dbReference type="EMBL" id="OBEK01000001">
    <property type="protein sequence ID" value="SNZ03214.1"/>
    <property type="molecule type" value="Genomic_DNA"/>
</dbReference>
<gene>
    <name evidence="2" type="ORF">SAMN05421503_0307</name>
</gene>
<organism evidence="2 3">
    <name type="scientific">Terribacillus aidingensis</name>
    <dbReference type="NCBI Taxonomy" id="586416"/>
    <lineage>
        <taxon>Bacteria</taxon>
        <taxon>Bacillati</taxon>
        <taxon>Bacillota</taxon>
        <taxon>Bacilli</taxon>
        <taxon>Bacillales</taxon>
        <taxon>Bacillaceae</taxon>
        <taxon>Terribacillus</taxon>
    </lineage>
</organism>
<name>A0A285N167_9BACI</name>
<keyword evidence="3" id="KW-1185">Reference proteome</keyword>
<dbReference type="Proteomes" id="UP000219356">
    <property type="component" value="Unassembled WGS sequence"/>
</dbReference>
<feature type="coiled-coil region" evidence="1">
    <location>
        <begin position="86"/>
        <end position="117"/>
    </location>
</feature>
<accession>A0A285N167</accession>
<proteinExistence type="predicted"/>
<dbReference type="Pfam" id="PF16888">
    <property type="entry name" value="YwqH-like"/>
    <property type="match status" value="1"/>
</dbReference>
<evidence type="ECO:0000313" key="3">
    <source>
        <dbReference type="Proteomes" id="UP000219356"/>
    </source>
</evidence>
<evidence type="ECO:0000256" key="1">
    <source>
        <dbReference type="SAM" id="Coils"/>
    </source>
</evidence>
<reference evidence="3" key="1">
    <citation type="submission" date="2017-09" db="EMBL/GenBank/DDBJ databases">
        <authorList>
            <person name="Varghese N."/>
            <person name="Submissions S."/>
        </authorList>
    </citation>
    <scope>NUCLEOTIDE SEQUENCE [LARGE SCALE GENOMIC DNA]</scope>
    <source>
        <strain evidence="3">CGMCC 1.8913</strain>
    </source>
</reference>
<keyword evidence="1" id="KW-0175">Coiled coil</keyword>